<proteinExistence type="predicted"/>
<name>A0A949UTL6_9HYPH</name>
<feature type="transmembrane region" description="Helical" evidence="1">
    <location>
        <begin position="12"/>
        <end position="31"/>
    </location>
</feature>
<protein>
    <submittedName>
        <fullName evidence="2">Uncharacterized protein</fullName>
    </submittedName>
</protein>
<keyword evidence="1" id="KW-0472">Membrane</keyword>
<keyword evidence="1" id="KW-0812">Transmembrane</keyword>
<feature type="transmembrane region" description="Helical" evidence="1">
    <location>
        <begin position="90"/>
        <end position="109"/>
    </location>
</feature>
<feature type="transmembrane region" description="Helical" evidence="1">
    <location>
        <begin position="51"/>
        <end position="78"/>
    </location>
</feature>
<evidence type="ECO:0000256" key="1">
    <source>
        <dbReference type="SAM" id="Phobius"/>
    </source>
</evidence>
<accession>A0A949UTL6</accession>
<feature type="transmembrane region" description="Helical" evidence="1">
    <location>
        <begin position="115"/>
        <end position="139"/>
    </location>
</feature>
<organism evidence="2 3">
    <name type="scientific">Falsochrobactrum tianjinense</name>
    <dbReference type="NCBI Taxonomy" id="2706015"/>
    <lineage>
        <taxon>Bacteria</taxon>
        <taxon>Pseudomonadati</taxon>
        <taxon>Pseudomonadota</taxon>
        <taxon>Alphaproteobacteria</taxon>
        <taxon>Hyphomicrobiales</taxon>
        <taxon>Brucellaceae</taxon>
        <taxon>Falsochrobactrum</taxon>
    </lineage>
</organism>
<keyword evidence="1" id="KW-1133">Transmembrane helix</keyword>
<sequence>MDVWDYVFGTFRILIGALVALWIGTAFFIAVNFASDLNSLPSQNPGYPGIITFFTVLFATPITAIVVGQTAIFPMLLIVGWSEITQKKDATFYMLAGVGMGILLIGYGASKELPFASDLFRCLVVICSCVVGLFVYWLIAGRNAGRFLNRPAE</sequence>
<comment type="caution">
    <text evidence="2">The sequence shown here is derived from an EMBL/GenBank/DDBJ whole genome shotgun (WGS) entry which is preliminary data.</text>
</comment>
<keyword evidence="3" id="KW-1185">Reference proteome</keyword>
<dbReference type="EMBL" id="JAHRVA010000001">
    <property type="protein sequence ID" value="MBV2142243.1"/>
    <property type="molecule type" value="Genomic_DNA"/>
</dbReference>
<dbReference type="Proteomes" id="UP000752297">
    <property type="component" value="Unassembled WGS sequence"/>
</dbReference>
<dbReference type="AlphaFoldDB" id="A0A949UTL6"/>
<reference evidence="2 3" key="1">
    <citation type="submission" date="2021-06" db="EMBL/GenBank/DDBJ databases">
        <title>Falsochrobactrum tianjin sp.nov., a new petroleum-degrading bacteria isolated from oily soils.</title>
        <authorList>
            <person name="Chen G."/>
            <person name="Chen H."/>
            <person name="Tian J."/>
            <person name="Qing J."/>
            <person name="Zhong L."/>
            <person name="Ma W."/>
            <person name="Song Y."/>
            <person name="Cui X."/>
            <person name="Yan B."/>
        </authorList>
    </citation>
    <scope>NUCLEOTIDE SEQUENCE [LARGE SCALE GENOMIC DNA]</scope>
    <source>
        <strain evidence="2 3">TDYN1</strain>
    </source>
</reference>
<dbReference type="RefSeq" id="WP_217676259.1">
    <property type="nucleotide sequence ID" value="NZ_JAHRVA010000001.1"/>
</dbReference>
<evidence type="ECO:0000313" key="3">
    <source>
        <dbReference type="Proteomes" id="UP000752297"/>
    </source>
</evidence>
<evidence type="ECO:0000313" key="2">
    <source>
        <dbReference type="EMBL" id="MBV2142243.1"/>
    </source>
</evidence>
<gene>
    <name evidence="2" type="ORF">KUG47_01875</name>
</gene>